<accession>R3WWW4</accession>
<comment type="caution">
    <text evidence="1">The sequence shown here is derived from an EMBL/GenBank/DDBJ whole genome shotgun (WGS) entry which is preliminary data.</text>
</comment>
<dbReference type="EMBL" id="AJAT01000011">
    <property type="protein sequence ID" value="EOL46270.1"/>
    <property type="molecule type" value="Genomic_DNA"/>
</dbReference>
<dbReference type="STRING" id="154621.RV11_GL000551"/>
<dbReference type="NCBIfam" id="TIGR00099">
    <property type="entry name" value="Cof-subfamily"/>
    <property type="match status" value="1"/>
</dbReference>
<dbReference type="InterPro" id="IPR036412">
    <property type="entry name" value="HAD-like_sf"/>
</dbReference>
<dbReference type="PANTHER" id="PTHR10000">
    <property type="entry name" value="PHOSPHOSERINE PHOSPHATASE"/>
    <property type="match status" value="1"/>
</dbReference>
<dbReference type="NCBIfam" id="TIGR01484">
    <property type="entry name" value="HAD-SF-IIB"/>
    <property type="match status" value="1"/>
</dbReference>
<dbReference type="Pfam" id="PF08282">
    <property type="entry name" value="Hydrolase_3"/>
    <property type="match status" value="1"/>
</dbReference>
<dbReference type="InterPro" id="IPR023214">
    <property type="entry name" value="HAD_sf"/>
</dbReference>
<dbReference type="GO" id="GO:0000287">
    <property type="term" value="F:magnesium ion binding"/>
    <property type="evidence" value="ECO:0007669"/>
    <property type="project" value="TreeGrafter"/>
</dbReference>
<organism evidence="1 2">
    <name type="scientific">Enterococcus phoeniculicola ATCC BAA-412</name>
    <dbReference type="NCBI Taxonomy" id="1158610"/>
    <lineage>
        <taxon>Bacteria</taxon>
        <taxon>Bacillati</taxon>
        <taxon>Bacillota</taxon>
        <taxon>Bacilli</taxon>
        <taxon>Lactobacillales</taxon>
        <taxon>Enterococcaceae</taxon>
        <taxon>Enterococcus</taxon>
    </lineage>
</organism>
<dbReference type="HOGENOM" id="CLU_044146_7_0_9"/>
<gene>
    <name evidence="1" type="ORF">UC3_01076</name>
</gene>
<dbReference type="Proteomes" id="UP000013785">
    <property type="component" value="Unassembled WGS sequence"/>
</dbReference>
<keyword evidence="2" id="KW-1185">Reference proteome</keyword>
<evidence type="ECO:0000313" key="1">
    <source>
        <dbReference type="EMBL" id="EOL46270.1"/>
    </source>
</evidence>
<dbReference type="AlphaFoldDB" id="R3WWW4"/>
<dbReference type="SFLD" id="SFLDS00003">
    <property type="entry name" value="Haloacid_Dehalogenase"/>
    <property type="match status" value="1"/>
</dbReference>
<dbReference type="PROSITE" id="PS01228">
    <property type="entry name" value="COF_1"/>
    <property type="match status" value="1"/>
</dbReference>
<evidence type="ECO:0000313" key="2">
    <source>
        <dbReference type="Proteomes" id="UP000013785"/>
    </source>
</evidence>
<dbReference type="PANTHER" id="PTHR10000:SF25">
    <property type="entry name" value="PHOSPHATASE YKRA-RELATED"/>
    <property type="match status" value="1"/>
</dbReference>
<dbReference type="SFLD" id="SFLDG01140">
    <property type="entry name" value="C2.B:_Phosphomannomutase_and_P"/>
    <property type="match status" value="1"/>
</dbReference>
<dbReference type="GO" id="GO:0005829">
    <property type="term" value="C:cytosol"/>
    <property type="evidence" value="ECO:0007669"/>
    <property type="project" value="TreeGrafter"/>
</dbReference>
<protein>
    <submittedName>
        <fullName evidence="1">Cof-like hydrolase</fullName>
    </submittedName>
</protein>
<dbReference type="eggNOG" id="COG0561">
    <property type="taxonomic scope" value="Bacteria"/>
</dbReference>
<name>R3WWW4_9ENTE</name>
<dbReference type="SUPFAM" id="SSF56784">
    <property type="entry name" value="HAD-like"/>
    <property type="match status" value="1"/>
</dbReference>
<dbReference type="Gene3D" id="3.40.50.1000">
    <property type="entry name" value="HAD superfamily/HAD-like"/>
    <property type="match status" value="1"/>
</dbReference>
<dbReference type="Gene3D" id="3.30.1240.10">
    <property type="match status" value="1"/>
</dbReference>
<dbReference type="InterPro" id="IPR006379">
    <property type="entry name" value="HAD-SF_hydro_IIB"/>
</dbReference>
<sequence length="257" mass="29225">MEKKLFVFDLDGTLLTSKNQLLQSTVLALDYLQRKHTVMLATGRSRFLIKDILDELTIKDYIVCNGSAAFLNDRQVFKRTLEKTKLKTLLTHFRKQKIDIALTGLDHFCRISSFQVSQMEQAMRSIGAEIPDYLPDFHLKNDIYQGLAFYDPQLDERIQREFSDFRFVRWHPSFVDIVPNQGSKAVTMLTIAQNLGIKTENIIAFGDEINDIEMLTAAGTGIAMGNANDSVKAIADFVTKTNDDDGIVYALEKFKLL</sequence>
<reference evidence="1 2" key="1">
    <citation type="submission" date="2013-02" db="EMBL/GenBank/DDBJ databases">
        <title>The Genome Sequence of Enterococcus phoeniculicola BAA-412.</title>
        <authorList>
            <consortium name="The Broad Institute Genome Sequencing Platform"/>
            <consortium name="The Broad Institute Genome Sequencing Center for Infectious Disease"/>
            <person name="Earl A.M."/>
            <person name="Gilmore M.S."/>
            <person name="Lebreton F."/>
            <person name="Walker B."/>
            <person name="Young S.K."/>
            <person name="Zeng Q."/>
            <person name="Gargeya S."/>
            <person name="Fitzgerald M."/>
            <person name="Haas B."/>
            <person name="Abouelleil A."/>
            <person name="Alvarado L."/>
            <person name="Arachchi H.M."/>
            <person name="Berlin A.M."/>
            <person name="Chapman S.B."/>
            <person name="Dewar J."/>
            <person name="Goldberg J."/>
            <person name="Griggs A."/>
            <person name="Gujja S."/>
            <person name="Hansen M."/>
            <person name="Howarth C."/>
            <person name="Imamovic A."/>
            <person name="Larimer J."/>
            <person name="McCowan C."/>
            <person name="Murphy C."/>
            <person name="Neiman D."/>
            <person name="Pearson M."/>
            <person name="Priest M."/>
            <person name="Roberts A."/>
            <person name="Saif S."/>
            <person name="Shea T."/>
            <person name="Sisk P."/>
            <person name="Sykes S."/>
            <person name="Wortman J."/>
            <person name="Nusbaum C."/>
            <person name="Birren B."/>
        </authorList>
    </citation>
    <scope>NUCLEOTIDE SEQUENCE [LARGE SCALE GENOMIC DNA]</scope>
    <source>
        <strain evidence="1 2">ATCC BAA-412</strain>
    </source>
</reference>
<proteinExistence type="predicted"/>
<keyword evidence="1" id="KW-0378">Hydrolase</keyword>
<dbReference type="PATRIC" id="fig|1158610.3.peg.1056"/>
<dbReference type="RefSeq" id="WP_010767747.1">
    <property type="nucleotide sequence ID" value="NZ_ASWE01000002.1"/>
</dbReference>
<dbReference type="GO" id="GO:0016791">
    <property type="term" value="F:phosphatase activity"/>
    <property type="evidence" value="ECO:0007669"/>
    <property type="project" value="TreeGrafter"/>
</dbReference>
<dbReference type="InterPro" id="IPR000150">
    <property type="entry name" value="Cof"/>
</dbReference>
<dbReference type="OrthoDB" id="9810101at2"/>